<evidence type="ECO:0000313" key="9">
    <source>
        <dbReference type="Proteomes" id="UP000318538"/>
    </source>
</evidence>
<accession>A0A517NII5</accession>
<dbReference type="Proteomes" id="UP000318538">
    <property type="component" value="Chromosome"/>
</dbReference>
<dbReference type="GO" id="GO:0016987">
    <property type="term" value="F:sigma factor activity"/>
    <property type="evidence" value="ECO:0007669"/>
    <property type="project" value="UniProtKB-KW"/>
</dbReference>
<name>A0A517NII5_9BACT</name>
<evidence type="ECO:0000256" key="2">
    <source>
        <dbReference type="ARBA" id="ARBA00023015"/>
    </source>
</evidence>
<dbReference type="InterPro" id="IPR039425">
    <property type="entry name" value="RNA_pol_sigma-70-like"/>
</dbReference>
<dbReference type="InterPro" id="IPR036388">
    <property type="entry name" value="WH-like_DNA-bd_sf"/>
</dbReference>
<dbReference type="Pfam" id="PF08281">
    <property type="entry name" value="Sigma70_r4_2"/>
    <property type="match status" value="1"/>
</dbReference>
<gene>
    <name evidence="8" type="ORF">K227x_53710</name>
</gene>
<keyword evidence="3" id="KW-0731">Sigma factor</keyword>
<dbReference type="AlphaFoldDB" id="A0A517NII5"/>
<dbReference type="InterPro" id="IPR013324">
    <property type="entry name" value="RNA_pol_sigma_r3/r4-like"/>
</dbReference>
<evidence type="ECO:0000313" key="8">
    <source>
        <dbReference type="EMBL" id="QDT06947.1"/>
    </source>
</evidence>
<dbReference type="NCBIfam" id="TIGR02937">
    <property type="entry name" value="sigma70-ECF"/>
    <property type="match status" value="1"/>
</dbReference>
<dbReference type="InterPro" id="IPR013325">
    <property type="entry name" value="RNA_pol_sigma_r2"/>
</dbReference>
<dbReference type="GO" id="GO:0006352">
    <property type="term" value="P:DNA-templated transcription initiation"/>
    <property type="evidence" value="ECO:0007669"/>
    <property type="project" value="InterPro"/>
</dbReference>
<sequence length="218" mass="24745">MVLNRILWEQSVTSISTSPTDASLIKRCRAGDRTAFSGWFDSRRGDLKAQVHQRLYGRMLRRVDASDVVQELFLDADQRLPELQQSELPLDGWLRILLKQKLVDLQRRHIHAAKRSVRRERPMDCPGSNGEHPKDGLAADVSSPSMHLQRIESRDQVQRVLANMAEVDREVLVLRHFQNLSNAEVAAALCISSNAASNRYVRALMHFRQQLAVTSTVG</sequence>
<dbReference type="EMBL" id="CP036525">
    <property type="protein sequence ID" value="QDT06947.1"/>
    <property type="molecule type" value="Genomic_DNA"/>
</dbReference>
<evidence type="ECO:0000256" key="1">
    <source>
        <dbReference type="ARBA" id="ARBA00010641"/>
    </source>
</evidence>
<keyword evidence="4" id="KW-0238">DNA-binding</keyword>
<evidence type="ECO:0000256" key="5">
    <source>
        <dbReference type="ARBA" id="ARBA00023163"/>
    </source>
</evidence>
<dbReference type="PANTHER" id="PTHR43133">
    <property type="entry name" value="RNA POLYMERASE ECF-TYPE SIGMA FACTO"/>
    <property type="match status" value="1"/>
</dbReference>
<keyword evidence="2" id="KW-0805">Transcription regulation</keyword>
<dbReference type="Gene3D" id="1.10.10.10">
    <property type="entry name" value="Winged helix-like DNA-binding domain superfamily/Winged helix DNA-binding domain"/>
    <property type="match status" value="1"/>
</dbReference>
<dbReference type="Gene3D" id="1.10.1740.10">
    <property type="match status" value="1"/>
</dbReference>
<feature type="region of interest" description="Disordered" evidence="6">
    <location>
        <begin position="114"/>
        <end position="136"/>
    </location>
</feature>
<evidence type="ECO:0000256" key="4">
    <source>
        <dbReference type="ARBA" id="ARBA00023125"/>
    </source>
</evidence>
<dbReference type="InterPro" id="IPR013249">
    <property type="entry name" value="RNA_pol_sigma70_r4_t2"/>
</dbReference>
<proteinExistence type="inferred from homology"/>
<evidence type="ECO:0000259" key="7">
    <source>
        <dbReference type="Pfam" id="PF08281"/>
    </source>
</evidence>
<reference evidence="8 9" key="1">
    <citation type="submission" date="2019-02" db="EMBL/GenBank/DDBJ databases">
        <title>Deep-cultivation of Planctomycetes and their phenomic and genomic characterization uncovers novel biology.</title>
        <authorList>
            <person name="Wiegand S."/>
            <person name="Jogler M."/>
            <person name="Boedeker C."/>
            <person name="Pinto D."/>
            <person name="Vollmers J."/>
            <person name="Rivas-Marin E."/>
            <person name="Kohn T."/>
            <person name="Peeters S.H."/>
            <person name="Heuer A."/>
            <person name="Rast P."/>
            <person name="Oberbeckmann S."/>
            <person name="Bunk B."/>
            <person name="Jeske O."/>
            <person name="Meyerdierks A."/>
            <person name="Storesund J.E."/>
            <person name="Kallscheuer N."/>
            <person name="Luecker S."/>
            <person name="Lage O.M."/>
            <person name="Pohl T."/>
            <person name="Merkel B.J."/>
            <person name="Hornburger P."/>
            <person name="Mueller R.-W."/>
            <person name="Bruemmer F."/>
            <person name="Labrenz M."/>
            <person name="Spormann A.M."/>
            <person name="Op den Camp H."/>
            <person name="Overmann J."/>
            <person name="Amann R."/>
            <person name="Jetten M.S.M."/>
            <person name="Mascher T."/>
            <person name="Medema M.H."/>
            <person name="Devos D.P."/>
            <person name="Kaster A.-K."/>
            <person name="Ovreas L."/>
            <person name="Rohde M."/>
            <person name="Galperin M.Y."/>
            <person name="Jogler C."/>
        </authorList>
    </citation>
    <scope>NUCLEOTIDE SEQUENCE [LARGE SCALE GENOMIC DNA]</scope>
    <source>
        <strain evidence="8 9">K22_7</strain>
    </source>
</reference>
<keyword evidence="5" id="KW-0804">Transcription</keyword>
<comment type="similarity">
    <text evidence="1">Belongs to the sigma-70 factor family. ECF subfamily.</text>
</comment>
<protein>
    <submittedName>
        <fullName evidence="8">RNA polymerase sigma factor</fullName>
    </submittedName>
</protein>
<dbReference type="SUPFAM" id="SSF88946">
    <property type="entry name" value="Sigma2 domain of RNA polymerase sigma factors"/>
    <property type="match status" value="1"/>
</dbReference>
<keyword evidence="9" id="KW-1185">Reference proteome</keyword>
<dbReference type="KEGG" id="rlc:K227x_53710"/>
<dbReference type="GO" id="GO:0003677">
    <property type="term" value="F:DNA binding"/>
    <property type="evidence" value="ECO:0007669"/>
    <property type="project" value="UniProtKB-KW"/>
</dbReference>
<feature type="domain" description="RNA polymerase sigma factor 70 region 4 type 2" evidence="7">
    <location>
        <begin position="155"/>
        <end position="206"/>
    </location>
</feature>
<evidence type="ECO:0000256" key="6">
    <source>
        <dbReference type="SAM" id="MobiDB-lite"/>
    </source>
</evidence>
<dbReference type="PANTHER" id="PTHR43133:SF8">
    <property type="entry name" value="RNA POLYMERASE SIGMA FACTOR HI_1459-RELATED"/>
    <property type="match status" value="1"/>
</dbReference>
<dbReference type="InterPro" id="IPR014284">
    <property type="entry name" value="RNA_pol_sigma-70_dom"/>
</dbReference>
<evidence type="ECO:0000256" key="3">
    <source>
        <dbReference type="ARBA" id="ARBA00023082"/>
    </source>
</evidence>
<organism evidence="8 9">
    <name type="scientific">Rubripirellula lacrimiformis</name>
    <dbReference type="NCBI Taxonomy" id="1930273"/>
    <lineage>
        <taxon>Bacteria</taxon>
        <taxon>Pseudomonadati</taxon>
        <taxon>Planctomycetota</taxon>
        <taxon>Planctomycetia</taxon>
        <taxon>Pirellulales</taxon>
        <taxon>Pirellulaceae</taxon>
        <taxon>Rubripirellula</taxon>
    </lineage>
</organism>
<dbReference type="SUPFAM" id="SSF88659">
    <property type="entry name" value="Sigma3 and sigma4 domains of RNA polymerase sigma factors"/>
    <property type="match status" value="1"/>
</dbReference>